<dbReference type="Gene3D" id="3.10.180.10">
    <property type="entry name" value="2,3-Dihydroxybiphenyl 1,2-Dioxygenase, domain 1"/>
    <property type="match status" value="1"/>
</dbReference>
<reference evidence="3" key="1">
    <citation type="submission" date="2016-10" db="EMBL/GenBank/DDBJ databases">
        <authorList>
            <person name="Varghese N."/>
            <person name="Submissions S."/>
        </authorList>
    </citation>
    <scope>NUCLEOTIDE SEQUENCE [LARGE SCALE GENOMIC DNA]</scope>
    <source>
        <strain evidence="3">CGMCC 1.4250</strain>
    </source>
</reference>
<dbReference type="SUPFAM" id="SSF54593">
    <property type="entry name" value="Glyoxalase/Bleomycin resistance protein/Dihydroxybiphenyl dioxygenase"/>
    <property type="match status" value="1"/>
</dbReference>
<evidence type="ECO:0000259" key="1">
    <source>
        <dbReference type="Pfam" id="PF06983"/>
    </source>
</evidence>
<dbReference type="Pfam" id="PF06983">
    <property type="entry name" value="3-dmu-9_3-mt"/>
    <property type="match status" value="1"/>
</dbReference>
<proteinExistence type="predicted"/>
<accession>A0A1I4H033</accession>
<dbReference type="Proteomes" id="UP000198565">
    <property type="component" value="Unassembled WGS sequence"/>
</dbReference>
<dbReference type="EMBL" id="FOTR01000001">
    <property type="protein sequence ID" value="SFL35692.1"/>
    <property type="molecule type" value="Genomic_DNA"/>
</dbReference>
<dbReference type="AlphaFoldDB" id="A0A1I4H033"/>
<organism evidence="2 3">
    <name type="scientific">Gracilibacillus orientalis</name>
    <dbReference type="NCBI Taxonomy" id="334253"/>
    <lineage>
        <taxon>Bacteria</taxon>
        <taxon>Bacillati</taxon>
        <taxon>Bacillota</taxon>
        <taxon>Bacilli</taxon>
        <taxon>Bacillales</taxon>
        <taxon>Bacillaceae</taxon>
        <taxon>Gracilibacillus</taxon>
    </lineage>
</organism>
<dbReference type="InterPro" id="IPR028973">
    <property type="entry name" value="PhnB-like"/>
</dbReference>
<keyword evidence="3" id="KW-1185">Reference proteome</keyword>
<dbReference type="OrthoDB" id="9795306at2"/>
<protein>
    <submittedName>
        <fullName evidence="2">PhnB protein</fullName>
    </submittedName>
</protein>
<dbReference type="InterPro" id="IPR029068">
    <property type="entry name" value="Glyas_Bleomycin-R_OHBP_Dase"/>
</dbReference>
<evidence type="ECO:0000313" key="3">
    <source>
        <dbReference type="Proteomes" id="UP000198565"/>
    </source>
</evidence>
<gene>
    <name evidence="2" type="ORF">SAMN04487943_101137</name>
</gene>
<evidence type="ECO:0000313" key="2">
    <source>
        <dbReference type="EMBL" id="SFL35692.1"/>
    </source>
</evidence>
<dbReference type="CDD" id="cd06588">
    <property type="entry name" value="PhnB_like"/>
    <property type="match status" value="1"/>
</dbReference>
<dbReference type="STRING" id="334253.SAMN04487943_101137"/>
<feature type="domain" description="PhnB-like" evidence="1">
    <location>
        <begin position="4"/>
        <end position="132"/>
    </location>
</feature>
<sequence>MPVNPYLMLNGNAREVIEFYEKAFQTEPAEIMTYGDIPGPENETPEEMKSLVVHGRIFIDGTPIMFSDVTPDMEYKEGNNVNLTVVSDNVELLKNAYKILQEDGKLEMEMQKTFWSENYAKLTDKFGIHWQLSSE</sequence>
<dbReference type="RefSeq" id="WP_091479639.1">
    <property type="nucleotide sequence ID" value="NZ_FOTR01000001.1"/>
</dbReference>
<dbReference type="PANTHER" id="PTHR33990:SF1">
    <property type="entry name" value="PROTEIN YJDN"/>
    <property type="match status" value="1"/>
</dbReference>
<name>A0A1I4H033_9BACI</name>
<dbReference type="PANTHER" id="PTHR33990">
    <property type="entry name" value="PROTEIN YJDN-RELATED"/>
    <property type="match status" value="1"/>
</dbReference>